<dbReference type="InterPro" id="IPR038717">
    <property type="entry name" value="Tc1-like_DDE_dom"/>
</dbReference>
<dbReference type="GO" id="GO:0003676">
    <property type="term" value="F:nucleic acid binding"/>
    <property type="evidence" value="ECO:0007669"/>
    <property type="project" value="InterPro"/>
</dbReference>
<organism evidence="2 3">
    <name type="scientific">Rhizoctonia solani</name>
    <dbReference type="NCBI Taxonomy" id="456999"/>
    <lineage>
        <taxon>Eukaryota</taxon>
        <taxon>Fungi</taxon>
        <taxon>Dikarya</taxon>
        <taxon>Basidiomycota</taxon>
        <taxon>Agaricomycotina</taxon>
        <taxon>Agaricomycetes</taxon>
        <taxon>Cantharellales</taxon>
        <taxon>Ceratobasidiaceae</taxon>
        <taxon>Rhizoctonia</taxon>
    </lineage>
</organism>
<dbReference type="Gene3D" id="1.10.10.10">
    <property type="entry name" value="Winged helix-like DNA-binding domain superfamily/Winged helix DNA-binding domain"/>
    <property type="match status" value="1"/>
</dbReference>
<dbReference type="SUPFAM" id="SSF46689">
    <property type="entry name" value="Homeodomain-like"/>
    <property type="match status" value="1"/>
</dbReference>
<feature type="domain" description="Tc1-like transposase DDE" evidence="1">
    <location>
        <begin position="227"/>
        <end position="303"/>
    </location>
</feature>
<accession>A0A8H7HKE7</accession>
<protein>
    <submittedName>
        <fullName evidence="2">Transposase</fullName>
    </submittedName>
</protein>
<dbReference type="AlphaFoldDB" id="A0A8H7HKE7"/>
<reference evidence="2" key="1">
    <citation type="submission" date="2020-09" db="EMBL/GenBank/DDBJ databases">
        <title>Comparative genome analyses of four rice-infecting Rhizoctonia solani isolates reveal extensive enrichment of homogalacturonan modification genes.</title>
        <authorList>
            <person name="Lee D.-Y."/>
            <person name="Jeon J."/>
            <person name="Kim K.-T."/>
            <person name="Cheong K."/>
            <person name="Song H."/>
            <person name="Choi G."/>
            <person name="Ko J."/>
            <person name="Opiyo S.O."/>
            <person name="Zuo S."/>
            <person name="Madhav S."/>
            <person name="Lee Y.-H."/>
            <person name="Wang G.-L."/>
        </authorList>
    </citation>
    <scope>NUCLEOTIDE SEQUENCE</scope>
    <source>
        <strain evidence="2">AG1-IA WGL</strain>
    </source>
</reference>
<dbReference type="InterPro" id="IPR009057">
    <property type="entry name" value="Homeodomain-like_sf"/>
</dbReference>
<comment type="caution">
    <text evidence="2">The sequence shown here is derived from an EMBL/GenBank/DDBJ whole genome shotgun (WGS) entry which is preliminary data.</text>
</comment>
<dbReference type="OrthoDB" id="2417635at2759"/>
<proteinExistence type="predicted"/>
<feature type="non-terminal residue" evidence="2">
    <location>
        <position position="1"/>
    </location>
</feature>
<evidence type="ECO:0000313" key="2">
    <source>
        <dbReference type="EMBL" id="KAF8689326.1"/>
    </source>
</evidence>
<name>A0A8H7HKE7_9AGAM</name>
<evidence type="ECO:0000313" key="3">
    <source>
        <dbReference type="Proteomes" id="UP000602905"/>
    </source>
</evidence>
<dbReference type="Pfam" id="PF13358">
    <property type="entry name" value="DDE_3"/>
    <property type="match status" value="1"/>
</dbReference>
<dbReference type="Proteomes" id="UP000602905">
    <property type="component" value="Unassembled WGS sequence"/>
</dbReference>
<dbReference type="InterPro" id="IPR036397">
    <property type="entry name" value="RNaseH_sf"/>
</dbReference>
<gene>
    <name evidence="2" type="ORF">RHS03_09130</name>
</gene>
<dbReference type="InterPro" id="IPR036388">
    <property type="entry name" value="WH-like_DNA-bd_sf"/>
</dbReference>
<evidence type="ECO:0000259" key="1">
    <source>
        <dbReference type="Pfam" id="PF13358"/>
    </source>
</evidence>
<dbReference type="Gene3D" id="3.30.420.10">
    <property type="entry name" value="Ribonuclease H-like superfamily/Ribonuclease H"/>
    <property type="match status" value="1"/>
</dbReference>
<dbReference type="EMBL" id="JACYCD010000690">
    <property type="protein sequence ID" value="KAF8689326.1"/>
    <property type="molecule type" value="Genomic_DNA"/>
</dbReference>
<sequence>MPPCRSKEVLQLNQGRILALHDEGKTYRYIEEHTGVPKSTACDIVANYKEYGSATPWPRPGCPPALSPQTWRSIARYLKLYPEKPYYAIAKLDGTVTKRQVQYTANQMGLQRYVACQQPYLSQKMIDAQLDWAENNTNQNWDWVAWANKSTIDTGEQPVQPKVTWKQGEAYLPKNMVPSFQTGCQSVPMWGCIAHGKKGPLIWLELLPCIAGKKGRSRGRGLTSAGYAEQVLKGPLKEFLDELEAERGHKILIVKDGAPLHKGPQAREARAALGIEQLAHPLGSPNVNAIEPIWHLLKSRVFKVPGAWRNADKLWKVAKRVWDELTVEDINKHTGQMDAWVQAIKEAEGGPTEF</sequence>